<accession>A0A9D4YYJ6</accession>
<evidence type="ECO:0000313" key="6">
    <source>
        <dbReference type="EMBL" id="KAI3432372.1"/>
    </source>
</evidence>
<organism evidence="6 7">
    <name type="scientific">Chlorella vulgaris</name>
    <name type="common">Green alga</name>
    <dbReference type="NCBI Taxonomy" id="3077"/>
    <lineage>
        <taxon>Eukaryota</taxon>
        <taxon>Viridiplantae</taxon>
        <taxon>Chlorophyta</taxon>
        <taxon>core chlorophytes</taxon>
        <taxon>Trebouxiophyceae</taxon>
        <taxon>Chlorellales</taxon>
        <taxon>Chlorellaceae</taxon>
        <taxon>Chlorella clade</taxon>
        <taxon>Chlorella</taxon>
    </lineage>
</organism>
<evidence type="ECO:0000256" key="3">
    <source>
        <dbReference type="ARBA" id="ARBA00023253"/>
    </source>
</evidence>
<evidence type="ECO:0000256" key="2">
    <source>
        <dbReference type="ARBA" id="ARBA00022679"/>
    </source>
</evidence>
<comment type="caution">
    <text evidence="6">The sequence shown here is derived from an EMBL/GenBank/DDBJ whole genome shotgun (WGS) entry which is preliminary data.</text>
</comment>
<evidence type="ECO:0000313" key="7">
    <source>
        <dbReference type="Proteomes" id="UP001055712"/>
    </source>
</evidence>
<gene>
    <name evidence="6" type="ORF">D9Q98_003929</name>
</gene>
<reference evidence="6" key="1">
    <citation type="journal article" date="2019" name="Plant J.">
        <title>Chlorella vulgaris genome assembly and annotation reveals the molecular basis for metabolic acclimation to high light conditions.</title>
        <authorList>
            <person name="Cecchin M."/>
            <person name="Marcolungo L."/>
            <person name="Rossato M."/>
            <person name="Girolomoni L."/>
            <person name="Cosentino E."/>
            <person name="Cuine S."/>
            <person name="Li-Beisson Y."/>
            <person name="Delledonne M."/>
            <person name="Ballottari M."/>
        </authorList>
    </citation>
    <scope>NUCLEOTIDE SEQUENCE</scope>
    <source>
        <strain evidence="6">211/11P</strain>
    </source>
</reference>
<keyword evidence="2" id="KW-0808">Transferase</keyword>
<comment type="similarity">
    <text evidence="1">Belongs to the glycosyltransferase GT106 family.</text>
</comment>
<dbReference type="OrthoDB" id="10050276at2759"/>
<dbReference type="Pfam" id="PF10250">
    <property type="entry name" value="O-FucT"/>
    <property type="match status" value="1"/>
</dbReference>
<dbReference type="CDD" id="cd11296">
    <property type="entry name" value="O-FucT_like"/>
    <property type="match status" value="1"/>
</dbReference>
<evidence type="ECO:0000256" key="4">
    <source>
        <dbReference type="ARBA" id="ARBA00023277"/>
    </source>
</evidence>
<name>A0A9D4YYJ6_CHLVU</name>
<keyword evidence="3" id="KW-0294">Fucose metabolism</keyword>
<dbReference type="AlphaFoldDB" id="A0A9D4YYJ6"/>
<dbReference type="GO" id="GO:0016740">
    <property type="term" value="F:transferase activity"/>
    <property type="evidence" value="ECO:0007669"/>
    <property type="project" value="UniProtKB-KW"/>
</dbReference>
<reference evidence="6" key="2">
    <citation type="submission" date="2020-11" db="EMBL/GenBank/DDBJ databases">
        <authorList>
            <person name="Cecchin M."/>
            <person name="Marcolungo L."/>
            <person name="Rossato M."/>
            <person name="Girolomoni L."/>
            <person name="Cosentino E."/>
            <person name="Cuine S."/>
            <person name="Li-Beisson Y."/>
            <person name="Delledonne M."/>
            <person name="Ballottari M."/>
        </authorList>
    </citation>
    <scope>NUCLEOTIDE SEQUENCE</scope>
    <source>
        <strain evidence="6">211/11P</strain>
        <tissue evidence="6">Whole cell</tissue>
    </source>
</reference>
<proteinExistence type="inferred from homology"/>
<evidence type="ECO:0000256" key="1">
    <source>
        <dbReference type="ARBA" id="ARBA00007737"/>
    </source>
</evidence>
<dbReference type="InterPro" id="IPR019378">
    <property type="entry name" value="GDP-Fuc_O-FucTrfase"/>
</dbReference>
<evidence type="ECO:0000256" key="5">
    <source>
        <dbReference type="ARBA" id="ARBA00030350"/>
    </source>
</evidence>
<protein>
    <recommendedName>
        <fullName evidence="5">O-fucosyltransferase family protein</fullName>
    </recommendedName>
</protein>
<dbReference type="Proteomes" id="UP001055712">
    <property type="component" value="Unassembled WGS sequence"/>
</dbReference>
<dbReference type="Gene3D" id="3.40.50.11350">
    <property type="match status" value="1"/>
</dbReference>
<keyword evidence="7" id="KW-1185">Reference proteome</keyword>
<sequence>MNTPTKPQALVHGRACFRPGGARQSMGQETTDKNVWLYLCGLDVALDKATDSFTLEFEVCNGFTNQRIALLSGLVLAAEANRSLVLPDFLLNGMQPDGIEMVTANQADTVPFGTWFDEQAFAEAVAPFGVQVVAGKAPGATPVPIKVFDSQSRPNTFVTYLRKQRRHQHISIGCPAFRLPAALMKQHQELLQAATAGLLPSQRFQSLIDLRWQRVAERTGSTAYNLIHLRVEKDWFALCKWWQKPDEGRDNCMNNTDSVGDILQLHGFQTQIPVVVVTSFPDAVPEALETALESITSRKYTVVLGSALVQPGEELTREESALVDYYLGLDADKFTGNSVSTFTAFMILERQWLGRHSMHYNGGNVPLQVFFPFYA</sequence>
<keyword evidence="4" id="KW-0119">Carbohydrate metabolism</keyword>
<dbReference type="GO" id="GO:0006004">
    <property type="term" value="P:fucose metabolic process"/>
    <property type="evidence" value="ECO:0007669"/>
    <property type="project" value="UniProtKB-KW"/>
</dbReference>
<dbReference type="EMBL" id="SIDB01000005">
    <property type="protein sequence ID" value="KAI3432372.1"/>
    <property type="molecule type" value="Genomic_DNA"/>
</dbReference>